<reference evidence="9" key="2">
    <citation type="journal article" date="2016" name="Sci. Rep.">
        <title>Dictyocaulus viviparus genome, variome and transcriptome elucidate lungworm biology and support future intervention.</title>
        <authorList>
            <person name="McNulty S.N."/>
            <person name="Strube C."/>
            <person name="Rosa B.A."/>
            <person name="Martin J.C."/>
            <person name="Tyagi R."/>
            <person name="Choi Y.J."/>
            <person name="Wang Q."/>
            <person name="Hallsworth Pepin K."/>
            <person name="Zhang X."/>
            <person name="Ozersky P."/>
            <person name="Wilson R.K."/>
            <person name="Sternberg P.W."/>
            <person name="Gasser R.B."/>
            <person name="Mitreva M."/>
        </authorList>
    </citation>
    <scope>NUCLEOTIDE SEQUENCE [LARGE SCALE GENOMIC DNA]</scope>
    <source>
        <strain evidence="9">HannoverDv2000</strain>
    </source>
</reference>
<organism evidence="8 9">
    <name type="scientific">Dictyocaulus viviparus</name>
    <name type="common">Bovine lungworm</name>
    <dbReference type="NCBI Taxonomy" id="29172"/>
    <lineage>
        <taxon>Eukaryota</taxon>
        <taxon>Metazoa</taxon>
        <taxon>Ecdysozoa</taxon>
        <taxon>Nematoda</taxon>
        <taxon>Chromadorea</taxon>
        <taxon>Rhabditida</taxon>
        <taxon>Rhabditina</taxon>
        <taxon>Rhabditomorpha</taxon>
        <taxon>Strongyloidea</taxon>
        <taxon>Metastrongylidae</taxon>
        <taxon>Dictyocaulus</taxon>
    </lineage>
</organism>
<dbReference type="InterPro" id="IPR036055">
    <property type="entry name" value="LDL_receptor-like_sf"/>
</dbReference>
<feature type="disulfide bond" evidence="7">
    <location>
        <begin position="109"/>
        <end position="121"/>
    </location>
</feature>
<feature type="disulfide bond" evidence="7">
    <location>
        <begin position="116"/>
        <end position="134"/>
    </location>
</feature>
<protein>
    <submittedName>
        <fullName evidence="8">Low-density lipoprotein receptor domain class A</fullName>
    </submittedName>
</protein>
<evidence type="ECO:0000256" key="6">
    <source>
        <dbReference type="ARBA" id="ARBA00023157"/>
    </source>
</evidence>
<gene>
    <name evidence="8" type="ORF">DICVIV_05898</name>
</gene>
<proteinExistence type="predicted"/>
<comment type="subcellular location">
    <subcellularLocation>
        <location evidence="1">Membrane</location>
        <topology evidence="1">Single-pass membrane protein</topology>
    </subcellularLocation>
</comment>
<reference evidence="8 9" key="1">
    <citation type="submission" date="2013-11" db="EMBL/GenBank/DDBJ databases">
        <title>Draft genome of the bovine lungworm Dictyocaulus viviparus.</title>
        <authorList>
            <person name="Mitreva M."/>
        </authorList>
    </citation>
    <scope>NUCLEOTIDE SEQUENCE [LARGE SCALE GENOMIC DNA]</scope>
    <source>
        <strain evidence="8 9">HannoverDv2000</strain>
    </source>
</reference>
<evidence type="ECO:0000256" key="7">
    <source>
        <dbReference type="PROSITE-ProRule" id="PRU00124"/>
    </source>
</evidence>
<evidence type="ECO:0000256" key="4">
    <source>
        <dbReference type="ARBA" id="ARBA00022989"/>
    </source>
</evidence>
<keyword evidence="9" id="KW-1185">Reference proteome</keyword>
<keyword evidence="8" id="KW-0675">Receptor</keyword>
<evidence type="ECO:0000256" key="5">
    <source>
        <dbReference type="ARBA" id="ARBA00023136"/>
    </source>
</evidence>
<keyword evidence="3" id="KW-0677">Repeat</keyword>
<keyword evidence="8" id="KW-0449">Lipoprotein</keyword>
<keyword evidence="2" id="KW-0812">Transmembrane</keyword>
<dbReference type="CDD" id="cd00112">
    <property type="entry name" value="LDLa"/>
    <property type="match status" value="2"/>
</dbReference>
<dbReference type="SUPFAM" id="SSF57424">
    <property type="entry name" value="LDL receptor-like module"/>
    <property type="match status" value="2"/>
</dbReference>
<dbReference type="OrthoDB" id="5817174at2759"/>
<keyword evidence="4" id="KW-1133">Transmembrane helix</keyword>
<dbReference type="PROSITE" id="PS50068">
    <property type="entry name" value="LDLRA_2"/>
    <property type="match status" value="2"/>
</dbReference>
<comment type="caution">
    <text evidence="7">Lacks conserved residue(s) required for the propagation of feature annotation.</text>
</comment>
<dbReference type="GO" id="GO:0005886">
    <property type="term" value="C:plasma membrane"/>
    <property type="evidence" value="ECO:0007669"/>
    <property type="project" value="TreeGrafter"/>
</dbReference>
<evidence type="ECO:0000256" key="3">
    <source>
        <dbReference type="ARBA" id="ARBA00022737"/>
    </source>
</evidence>
<accession>A0A0D8Y079</accession>
<dbReference type="InterPro" id="IPR050685">
    <property type="entry name" value="LDLR"/>
</dbReference>
<evidence type="ECO:0000256" key="1">
    <source>
        <dbReference type="ARBA" id="ARBA00004167"/>
    </source>
</evidence>
<evidence type="ECO:0000256" key="2">
    <source>
        <dbReference type="ARBA" id="ARBA00022692"/>
    </source>
</evidence>
<keyword evidence="5" id="KW-0472">Membrane</keyword>
<sequence>MNLTMRFNNEAQNDDLRVLGYSYSERIPEFKGVVVKPLGSILCTFFFLIYKPSIEHKSLAKQDSRNTERMDCGIGQFSCDGRCLPLKWKCDGEPDCASGMDELSSCARCGSNEFRCHSGRCLSKIYLCDGTSDCGANGIDDNSDEDPSICRRLVFKKCLVRQIFTRVDMNTNVFICPNFVTESLTVAIIRMNILNAKIVNHLYALKYVEIYLMTFLNVIVTKASSQTEAIVIQVCV</sequence>
<dbReference type="PANTHER" id="PTHR24270">
    <property type="entry name" value="LOW-DENSITY LIPOPROTEIN RECEPTOR-RELATED"/>
    <property type="match status" value="1"/>
</dbReference>
<keyword evidence="6 7" id="KW-1015">Disulfide bond</keyword>
<dbReference type="EMBL" id="KN716284">
    <property type="protein sequence ID" value="KJH48006.1"/>
    <property type="molecule type" value="Genomic_DNA"/>
</dbReference>
<dbReference type="SMART" id="SM00192">
    <property type="entry name" value="LDLa"/>
    <property type="match status" value="2"/>
</dbReference>
<dbReference type="Proteomes" id="UP000053766">
    <property type="component" value="Unassembled WGS sequence"/>
</dbReference>
<dbReference type="InterPro" id="IPR002172">
    <property type="entry name" value="LDrepeatLR_classA_rpt"/>
</dbReference>
<evidence type="ECO:0000313" key="8">
    <source>
        <dbReference type="EMBL" id="KJH48006.1"/>
    </source>
</evidence>
<dbReference type="PRINTS" id="PR00261">
    <property type="entry name" value="LDLRECEPTOR"/>
</dbReference>
<dbReference type="STRING" id="29172.A0A0D8Y079"/>
<dbReference type="Gene3D" id="4.10.400.10">
    <property type="entry name" value="Low-density Lipoprotein Receptor"/>
    <property type="match status" value="2"/>
</dbReference>
<dbReference type="PANTHER" id="PTHR24270:SF62">
    <property type="entry name" value="LOW-DENSITY LIPOPROTEIN RECEPTOR-RELATED PROTEIN 2"/>
    <property type="match status" value="1"/>
</dbReference>
<evidence type="ECO:0000313" key="9">
    <source>
        <dbReference type="Proteomes" id="UP000053766"/>
    </source>
</evidence>
<dbReference type="Pfam" id="PF00057">
    <property type="entry name" value="Ldl_recept_a"/>
    <property type="match status" value="2"/>
</dbReference>
<dbReference type="AlphaFoldDB" id="A0A0D8Y079"/>
<name>A0A0D8Y079_DICVI</name>
<dbReference type="GO" id="GO:0016192">
    <property type="term" value="P:vesicle-mediated transport"/>
    <property type="evidence" value="ECO:0007669"/>
    <property type="project" value="UniProtKB-ARBA"/>
</dbReference>